<keyword evidence="1" id="KW-0812">Transmembrane</keyword>
<dbReference type="EMBL" id="BMER01000001">
    <property type="protein sequence ID" value="GGG83377.1"/>
    <property type="molecule type" value="Genomic_DNA"/>
</dbReference>
<organism evidence="2 3">
    <name type="scientific">Parapedobacter pyrenivorans</name>
    <dbReference type="NCBI Taxonomy" id="1305674"/>
    <lineage>
        <taxon>Bacteria</taxon>
        <taxon>Pseudomonadati</taxon>
        <taxon>Bacteroidota</taxon>
        <taxon>Sphingobacteriia</taxon>
        <taxon>Sphingobacteriales</taxon>
        <taxon>Sphingobacteriaceae</taxon>
        <taxon>Parapedobacter</taxon>
    </lineage>
</organism>
<dbReference type="Proteomes" id="UP000660862">
    <property type="component" value="Unassembled WGS sequence"/>
</dbReference>
<dbReference type="RefSeq" id="WP_188505324.1">
    <property type="nucleotide sequence ID" value="NZ_BMER01000001.1"/>
</dbReference>
<keyword evidence="1" id="KW-1133">Transmembrane helix</keyword>
<evidence type="ECO:0000313" key="3">
    <source>
        <dbReference type="Proteomes" id="UP000660862"/>
    </source>
</evidence>
<feature type="transmembrane region" description="Helical" evidence="1">
    <location>
        <begin position="87"/>
        <end position="108"/>
    </location>
</feature>
<dbReference type="AlphaFoldDB" id="A0A917HLP1"/>
<reference evidence="2" key="1">
    <citation type="journal article" date="2014" name="Int. J. Syst. Evol. Microbiol.">
        <title>Complete genome sequence of Corynebacterium casei LMG S-19264T (=DSM 44701T), isolated from a smear-ripened cheese.</title>
        <authorList>
            <consortium name="US DOE Joint Genome Institute (JGI-PGF)"/>
            <person name="Walter F."/>
            <person name="Albersmeier A."/>
            <person name="Kalinowski J."/>
            <person name="Ruckert C."/>
        </authorList>
    </citation>
    <scope>NUCLEOTIDE SEQUENCE</scope>
    <source>
        <strain evidence="2">CGMCC 1.12195</strain>
    </source>
</reference>
<evidence type="ECO:0000313" key="2">
    <source>
        <dbReference type="EMBL" id="GGG83377.1"/>
    </source>
</evidence>
<protein>
    <recommendedName>
        <fullName evidence="4">Tetratricopeptide repeat-containing protein</fullName>
    </recommendedName>
</protein>
<comment type="caution">
    <text evidence="2">The sequence shown here is derived from an EMBL/GenBank/DDBJ whole genome shotgun (WGS) entry which is preliminary data.</text>
</comment>
<accession>A0A917HLP1</accession>
<evidence type="ECO:0008006" key="4">
    <source>
        <dbReference type="Google" id="ProtNLM"/>
    </source>
</evidence>
<dbReference type="Gene3D" id="1.25.40.10">
    <property type="entry name" value="Tetratricopeptide repeat domain"/>
    <property type="match status" value="1"/>
</dbReference>
<evidence type="ECO:0000256" key="1">
    <source>
        <dbReference type="SAM" id="Phobius"/>
    </source>
</evidence>
<keyword evidence="3" id="KW-1185">Reference proteome</keyword>
<gene>
    <name evidence="2" type="ORF">GCM10007415_15540</name>
</gene>
<reference evidence="2" key="2">
    <citation type="submission" date="2020-09" db="EMBL/GenBank/DDBJ databases">
        <authorList>
            <person name="Sun Q."/>
            <person name="Zhou Y."/>
        </authorList>
    </citation>
    <scope>NUCLEOTIDE SEQUENCE</scope>
    <source>
        <strain evidence="2">CGMCC 1.12195</strain>
    </source>
</reference>
<dbReference type="InterPro" id="IPR011990">
    <property type="entry name" value="TPR-like_helical_dom_sf"/>
</dbReference>
<dbReference type="SUPFAM" id="SSF48452">
    <property type="entry name" value="TPR-like"/>
    <property type="match status" value="1"/>
</dbReference>
<keyword evidence="1" id="KW-0472">Membrane</keyword>
<proteinExistence type="predicted"/>
<name>A0A917HLP1_9SPHI</name>
<sequence>MDNYFEYIQDYLDGTLSPEEHRRFEHELEHNEALHSETAHQRTLRDTLEKQLAAIPMIPALKATLKKASNQHFGNKSKRKKITTLRWLAPVAVAASLLLVYNFLGWFATDYEALPDMPSSVMRGTVEENTILLAAEAYNAEDYTRSIDLLQTLMATDSATTRYSYYLGLSYIGKKDYGQAAERLQSVAEGTSVFADDARYFLAVALWRLGKIEEAVYQANRVSETSEYHGKAEKLRQKLTN</sequence>